<dbReference type="EMBL" id="CP136137">
    <property type="protein sequence ID" value="WYY08372.1"/>
    <property type="molecule type" value="Genomic_DNA"/>
</dbReference>
<evidence type="ECO:0000313" key="3">
    <source>
        <dbReference type="Proteomes" id="UP001479933"/>
    </source>
</evidence>
<keyword evidence="3" id="KW-1185">Reference proteome</keyword>
<dbReference type="SUPFAM" id="SSF53474">
    <property type="entry name" value="alpha/beta-Hydrolases"/>
    <property type="match status" value="1"/>
</dbReference>
<evidence type="ECO:0000313" key="2">
    <source>
        <dbReference type="EMBL" id="WYY08372.1"/>
    </source>
</evidence>
<feature type="domain" description="AB hydrolase-1" evidence="1">
    <location>
        <begin position="26"/>
        <end position="282"/>
    </location>
</feature>
<dbReference type="PANTHER" id="PTHR43433">
    <property type="entry name" value="HYDROLASE, ALPHA/BETA FOLD FAMILY PROTEIN"/>
    <property type="match status" value="1"/>
</dbReference>
<organism evidence="2 3">
    <name type="scientific">Gordonia hydrophobica</name>
    <dbReference type="NCBI Taxonomy" id="40516"/>
    <lineage>
        <taxon>Bacteria</taxon>
        <taxon>Bacillati</taxon>
        <taxon>Actinomycetota</taxon>
        <taxon>Actinomycetes</taxon>
        <taxon>Mycobacteriales</taxon>
        <taxon>Gordoniaceae</taxon>
        <taxon>Gordonia</taxon>
    </lineage>
</organism>
<accession>A0ABZ2U471</accession>
<proteinExistence type="predicted"/>
<dbReference type="PANTHER" id="PTHR43433:SF5">
    <property type="entry name" value="AB HYDROLASE-1 DOMAIN-CONTAINING PROTEIN"/>
    <property type="match status" value="1"/>
</dbReference>
<dbReference type="RefSeq" id="WP_066168788.1">
    <property type="nucleotide sequence ID" value="NZ_CP136137.1"/>
</dbReference>
<sequence length="306" mass="33009">MTTRTGTARSGDLQICFEEFGDPDDPAVLLIMGVGAQMVFWRTEFCEQIAAVGYRVIRFDNRDSGLSSKLHGVAAGGGPILWSLLRFFVGQAVPGCAYTLREMADDAAAVLDHLGLERAHIVGASMGGMIAQVFASEHADRTRSATIIMSSNNRAFLPPPGPRQLVALLKPPPRGATREQMIDVNLERATVIGSRSYPADPAVARQHAAEYFDRSYYPIGFARQFAAILGTGSLVGYDETIAAPTLVLHGSEDKLMRLTGAKAVAKAVRGARLVVVDGMAHDLPRPLWDQIVGELTAHFGHAAKRR</sequence>
<dbReference type="InterPro" id="IPR000073">
    <property type="entry name" value="AB_hydrolase_1"/>
</dbReference>
<dbReference type="GO" id="GO:0016787">
    <property type="term" value="F:hydrolase activity"/>
    <property type="evidence" value="ECO:0007669"/>
    <property type="project" value="UniProtKB-KW"/>
</dbReference>
<dbReference type="Proteomes" id="UP001479933">
    <property type="component" value="Chromosome"/>
</dbReference>
<dbReference type="InterPro" id="IPR029058">
    <property type="entry name" value="AB_hydrolase_fold"/>
</dbReference>
<name>A0ABZ2U471_9ACTN</name>
<dbReference type="InterPro" id="IPR050471">
    <property type="entry name" value="AB_hydrolase"/>
</dbReference>
<gene>
    <name evidence="2" type="ORF">RVF87_04660</name>
</gene>
<protein>
    <submittedName>
        <fullName evidence="2">Alpha/beta hydrolase</fullName>
    </submittedName>
</protein>
<evidence type="ECO:0000259" key="1">
    <source>
        <dbReference type="Pfam" id="PF00561"/>
    </source>
</evidence>
<dbReference type="Pfam" id="PF00561">
    <property type="entry name" value="Abhydrolase_1"/>
    <property type="match status" value="1"/>
</dbReference>
<dbReference type="Gene3D" id="3.40.50.1820">
    <property type="entry name" value="alpha/beta hydrolase"/>
    <property type="match status" value="1"/>
</dbReference>
<reference evidence="2 3" key="1">
    <citation type="journal article" date="2023" name="Virus Evol.">
        <title>Computational host range prediction-The good, the bad, and the ugly.</title>
        <authorList>
            <person name="Howell A.A."/>
            <person name="Versoza C.J."/>
            <person name="Pfeifer S.P."/>
        </authorList>
    </citation>
    <scope>NUCLEOTIDE SEQUENCE [LARGE SCALE GENOMIC DNA]</scope>
    <source>
        <strain evidence="2 3">1610/1b</strain>
    </source>
</reference>
<keyword evidence="2" id="KW-0378">Hydrolase</keyword>